<evidence type="ECO:0000313" key="1">
    <source>
        <dbReference type="EMBL" id="HIY73222.1"/>
    </source>
</evidence>
<dbReference type="InterPro" id="IPR017016">
    <property type="entry name" value="UCP033595"/>
</dbReference>
<gene>
    <name evidence="1" type="ORF">H9826_04500</name>
</gene>
<reference evidence="1" key="2">
    <citation type="submission" date="2021-04" db="EMBL/GenBank/DDBJ databases">
        <authorList>
            <person name="Gilroy R."/>
        </authorList>
    </citation>
    <scope>NUCLEOTIDE SEQUENCE</scope>
    <source>
        <strain evidence="1">CHK33-7979</strain>
    </source>
</reference>
<organism evidence="1 2">
    <name type="scientific">Candidatus Intestinimonas merdavium</name>
    <dbReference type="NCBI Taxonomy" id="2838622"/>
    <lineage>
        <taxon>Bacteria</taxon>
        <taxon>Bacillati</taxon>
        <taxon>Bacillota</taxon>
        <taxon>Clostridia</taxon>
        <taxon>Eubacteriales</taxon>
        <taxon>Intestinimonas</taxon>
    </lineage>
</organism>
<proteinExistence type="predicted"/>
<dbReference type="EMBL" id="DXCX01000047">
    <property type="protein sequence ID" value="HIY73222.1"/>
    <property type="molecule type" value="Genomic_DNA"/>
</dbReference>
<protein>
    <submittedName>
        <fullName evidence="1">Uncharacterized protein</fullName>
    </submittedName>
</protein>
<name>A0A9D1Z4F4_9FIRM</name>
<sequence length="73" mass="8604">MKETRLHFEVCAEEGEVPVMFGVVCRDGTRAPRLSSDYTEVERLVRALNRNRLSPVHFWDVIEDFRHSWGEIQ</sequence>
<accession>A0A9D1Z4F4</accession>
<comment type="caution">
    <text evidence="1">The sequence shown here is derived from an EMBL/GenBank/DDBJ whole genome shotgun (WGS) entry which is preliminary data.</text>
</comment>
<evidence type="ECO:0000313" key="2">
    <source>
        <dbReference type="Proteomes" id="UP000886824"/>
    </source>
</evidence>
<reference evidence="1" key="1">
    <citation type="journal article" date="2021" name="PeerJ">
        <title>Extensive microbial diversity within the chicken gut microbiome revealed by metagenomics and culture.</title>
        <authorList>
            <person name="Gilroy R."/>
            <person name="Ravi A."/>
            <person name="Getino M."/>
            <person name="Pursley I."/>
            <person name="Horton D.L."/>
            <person name="Alikhan N.F."/>
            <person name="Baker D."/>
            <person name="Gharbi K."/>
            <person name="Hall N."/>
            <person name="Watson M."/>
            <person name="Adriaenssens E.M."/>
            <person name="Foster-Nyarko E."/>
            <person name="Jarju S."/>
            <person name="Secka A."/>
            <person name="Antonio M."/>
            <person name="Oren A."/>
            <person name="Chaudhuri R.R."/>
            <person name="La Ragione R."/>
            <person name="Hildebrand F."/>
            <person name="Pallen M.J."/>
        </authorList>
    </citation>
    <scope>NUCLEOTIDE SEQUENCE</scope>
    <source>
        <strain evidence="1">CHK33-7979</strain>
    </source>
</reference>
<dbReference type="Proteomes" id="UP000886824">
    <property type="component" value="Unassembled WGS sequence"/>
</dbReference>
<dbReference type="Pfam" id="PF20124">
    <property type="entry name" value="DUF6514"/>
    <property type="match status" value="1"/>
</dbReference>
<dbReference type="AlphaFoldDB" id="A0A9D1Z4F4"/>